<name>A0A7J8WMZ3_GOSAI</name>
<sequence>MEGLELRLQSTQLPYWNT</sequence>
<accession>A0A7J8WMZ3</accession>
<organism evidence="1 2">
    <name type="scientific">Gossypium aridum</name>
    <name type="common">American cotton</name>
    <name type="synonym">Erioxylum aridum</name>
    <dbReference type="NCBI Taxonomy" id="34290"/>
    <lineage>
        <taxon>Eukaryota</taxon>
        <taxon>Viridiplantae</taxon>
        <taxon>Streptophyta</taxon>
        <taxon>Embryophyta</taxon>
        <taxon>Tracheophyta</taxon>
        <taxon>Spermatophyta</taxon>
        <taxon>Magnoliopsida</taxon>
        <taxon>eudicotyledons</taxon>
        <taxon>Gunneridae</taxon>
        <taxon>Pentapetalae</taxon>
        <taxon>rosids</taxon>
        <taxon>malvids</taxon>
        <taxon>Malvales</taxon>
        <taxon>Malvaceae</taxon>
        <taxon>Malvoideae</taxon>
        <taxon>Gossypium</taxon>
    </lineage>
</organism>
<dbReference type="EMBL" id="JABFAA010000002">
    <property type="protein sequence ID" value="MBA0675949.1"/>
    <property type="molecule type" value="Genomic_DNA"/>
</dbReference>
<reference evidence="1 2" key="1">
    <citation type="journal article" date="2019" name="Genome Biol. Evol.">
        <title>Insights into the evolution of the New World diploid cottons (Gossypium, subgenus Houzingenia) based on genome sequencing.</title>
        <authorList>
            <person name="Grover C.E."/>
            <person name="Arick M.A. 2nd"/>
            <person name="Thrash A."/>
            <person name="Conover J.L."/>
            <person name="Sanders W.S."/>
            <person name="Peterson D.G."/>
            <person name="Frelichowski J.E."/>
            <person name="Scheffler J.A."/>
            <person name="Scheffler B.E."/>
            <person name="Wendel J.F."/>
        </authorList>
    </citation>
    <scope>NUCLEOTIDE SEQUENCE [LARGE SCALE GENOMIC DNA]</scope>
    <source>
        <strain evidence="1">185</strain>
        <tissue evidence="1">Leaf</tissue>
    </source>
</reference>
<dbReference type="AlphaFoldDB" id="A0A7J8WMZ3"/>
<evidence type="ECO:0000313" key="2">
    <source>
        <dbReference type="Proteomes" id="UP000593577"/>
    </source>
</evidence>
<evidence type="ECO:0000313" key="1">
    <source>
        <dbReference type="EMBL" id="MBA0675949.1"/>
    </source>
</evidence>
<keyword evidence="2" id="KW-1185">Reference proteome</keyword>
<protein>
    <submittedName>
        <fullName evidence="1">Uncharacterized protein</fullName>
    </submittedName>
</protein>
<proteinExistence type="predicted"/>
<comment type="caution">
    <text evidence="1">The sequence shown here is derived from an EMBL/GenBank/DDBJ whole genome shotgun (WGS) entry which is preliminary data.</text>
</comment>
<dbReference type="Proteomes" id="UP000593577">
    <property type="component" value="Unassembled WGS sequence"/>
</dbReference>
<gene>
    <name evidence="1" type="ORF">Goari_017464</name>
</gene>